<reference evidence="2" key="1">
    <citation type="submission" date="2021-05" db="EMBL/GenBank/DDBJ databases">
        <authorList>
            <person name="Alioto T."/>
            <person name="Alioto T."/>
            <person name="Gomez Garrido J."/>
        </authorList>
    </citation>
    <scope>NUCLEOTIDE SEQUENCE</scope>
</reference>
<feature type="compositionally biased region" description="Polar residues" evidence="1">
    <location>
        <begin position="181"/>
        <end position="216"/>
    </location>
</feature>
<name>A0A8D8SQI3_9HEMI</name>
<evidence type="ECO:0000256" key="1">
    <source>
        <dbReference type="SAM" id="MobiDB-lite"/>
    </source>
</evidence>
<dbReference type="AlphaFoldDB" id="A0A8D8SQI3"/>
<dbReference type="EMBL" id="HBUF01227589">
    <property type="protein sequence ID" value="CAG6672097.1"/>
    <property type="molecule type" value="Transcribed_RNA"/>
</dbReference>
<dbReference type="EMBL" id="HBUF01227588">
    <property type="protein sequence ID" value="CAG6672096.1"/>
    <property type="molecule type" value="Transcribed_RNA"/>
</dbReference>
<evidence type="ECO:0000313" key="2">
    <source>
        <dbReference type="EMBL" id="CAG6672097.1"/>
    </source>
</evidence>
<sequence length="216" mass="23734">MDKEMASKDALFESIVSIKRGHNKPNAARICGYLQKKYNLTANRCIKAINHYTITGEIIAVNPGVPAAELSYRVADTGSNSGSLGDLPSLQGSLVNKFMAELIINEPNYLNEGVPPAKLLQYIEERQTNLSRKEILNAIQMELSSGNLDTFDNGYYGYNPVDSSDEEPMSESEEKKKSATGKPTQGVSSGTGNKTKPATNRMTFYTETKPNNRTIE</sequence>
<organism evidence="2">
    <name type="scientific">Cacopsylla melanoneura</name>
    <dbReference type="NCBI Taxonomy" id="428564"/>
    <lineage>
        <taxon>Eukaryota</taxon>
        <taxon>Metazoa</taxon>
        <taxon>Ecdysozoa</taxon>
        <taxon>Arthropoda</taxon>
        <taxon>Hexapoda</taxon>
        <taxon>Insecta</taxon>
        <taxon>Pterygota</taxon>
        <taxon>Neoptera</taxon>
        <taxon>Paraneoptera</taxon>
        <taxon>Hemiptera</taxon>
        <taxon>Sternorrhyncha</taxon>
        <taxon>Psylloidea</taxon>
        <taxon>Psyllidae</taxon>
        <taxon>Psyllinae</taxon>
        <taxon>Cacopsylla</taxon>
    </lineage>
</organism>
<proteinExistence type="predicted"/>
<accession>A0A8D8SQI3</accession>
<protein>
    <submittedName>
        <fullName evidence="2">Uncharacterized protein</fullName>
    </submittedName>
</protein>
<feature type="region of interest" description="Disordered" evidence="1">
    <location>
        <begin position="156"/>
        <end position="216"/>
    </location>
</feature>